<feature type="region of interest" description="Disordered" evidence="1">
    <location>
        <begin position="102"/>
        <end position="132"/>
    </location>
</feature>
<accession>A0ABQ0HRK6</accession>
<keyword evidence="3" id="KW-1185">Reference proteome</keyword>
<evidence type="ECO:0000313" key="2">
    <source>
        <dbReference type="EMBL" id="GAB84907.1"/>
    </source>
</evidence>
<organism evidence="2 3">
    <name type="scientific">Gordonia rubripertincta NBRC 101908</name>
    <dbReference type="NCBI Taxonomy" id="1077975"/>
    <lineage>
        <taxon>Bacteria</taxon>
        <taxon>Bacillati</taxon>
        <taxon>Actinomycetota</taxon>
        <taxon>Actinomycetes</taxon>
        <taxon>Mycobacteriales</taxon>
        <taxon>Gordoniaceae</taxon>
        <taxon>Gordonia</taxon>
    </lineage>
</organism>
<evidence type="ECO:0000256" key="1">
    <source>
        <dbReference type="SAM" id="MobiDB-lite"/>
    </source>
</evidence>
<dbReference type="Proteomes" id="UP000010744">
    <property type="component" value="Unassembled WGS sequence"/>
</dbReference>
<protein>
    <submittedName>
        <fullName evidence="2">Uncharacterized protein</fullName>
    </submittedName>
</protein>
<sequence length="132" mass="14146">MLLHVAVEDFTHEDEAAGEIVAHHRLETLGGDVLERRLVLSARIVHQTVDATESLDNLGHDLLHPLLVADVASERLHSAAVLADLSGDSVQPLLRATDDRHIGPEMGEFVGGTAPDPTAATGHDDRLSLEKS</sequence>
<feature type="compositionally biased region" description="Basic and acidic residues" evidence="1">
    <location>
        <begin position="122"/>
        <end position="132"/>
    </location>
</feature>
<dbReference type="EMBL" id="BAHB01000049">
    <property type="protein sequence ID" value="GAB84907.1"/>
    <property type="molecule type" value="Genomic_DNA"/>
</dbReference>
<reference evidence="2 3" key="1">
    <citation type="submission" date="2012-08" db="EMBL/GenBank/DDBJ databases">
        <title>Whole genome shotgun sequence of Gordonia rubripertincta NBRC 101908.</title>
        <authorList>
            <person name="Takarada H."/>
            <person name="Hosoyama A."/>
            <person name="Tsuchikane K."/>
            <person name="Katsumata H."/>
            <person name="Baba S."/>
            <person name="Ohji S."/>
            <person name="Yamazaki S."/>
            <person name="Fujita N."/>
        </authorList>
    </citation>
    <scope>NUCLEOTIDE SEQUENCE [LARGE SCALE GENOMIC DNA]</scope>
    <source>
        <strain evidence="2 3">NBRC 101908</strain>
    </source>
</reference>
<name>A0ABQ0HRK6_GORRU</name>
<gene>
    <name evidence="2" type="ORF">GORBP_049_00750</name>
</gene>
<evidence type="ECO:0000313" key="3">
    <source>
        <dbReference type="Proteomes" id="UP000010744"/>
    </source>
</evidence>
<comment type="caution">
    <text evidence="2">The sequence shown here is derived from an EMBL/GenBank/DDBJ whole genome shotgun (WGS) entry which is preliminary data.</text>
</comment>
<proteinExistence type="predicted"/>